<dbReference type="PANTHER" id="PTHR12570:SF86">
    <property type="entry name" value="ADR321CP"/>
    <property type="match status" value="1"/>
</dbReference>
<reference evidence="9" key="1">
    <citation type="submission" date="2010-11" db="EMBL/GenBank/DDBJ databases">
        <title>The genome sequence of Microbotryum violaceum strain p1A1 Lamole.</title>
        <authorList>
            <person name="Cuomo C."/>
            <person name="Perlin M."/>
            <person name="Young S.K."/>
            <person name="Zeng Q."/>
            <person name="Gargeya S."/>
            <person name="Alvarado L."/>
            <person name="Berlin A."/>
            <person name="Chapman S.B."/>
            <person name="Chen Z."/>
            <person name="Freedman E."/>
            <person name="Gellesch M."/>
            <person name="Goldberg J."/>
            <person name="Griggs A."/>
            <person name="Gujja S."/>
            <person name="Heilman E."/>
            <person name="Heiman D."/>
            <person name="Howarth C."/>
            <person name="Mehta T."/>
            <person name="Neiman D."/>
            <person name="Pearson M."/>
            <person name="Roberts A."/>
            <person name="Saif S."/>
            <person name="Shea T."/>
            <person name="Shenoy N."/>
            <person name="Sisk P."/>
            <person name="Stolte C."/>
            <person name="Sykes S."/>
            <person name="White J."/>
            <person name="Yandava C."/>
            <person name="Haas B."/>
            <person name="Nusbaum C."/>
            <person name="Birren B."/>
        </authorList>
    </citation>
    <scope>NUCLEOTIDE SEQUENCE [LARGE SCALE GENOMIC DNA]</scope>
    <source>
        <strain evidence="9">p1A1 Lamole</strain>
    </source>
</reference>
<feature type="transmembrane region" description="Helical" evidence="6">
    <location>
        <begin position="99"/>
        <end position="121"/>
    </location>
</feature>
<feature type="region of interest" description="Disordered" evidence="5">
    <location>
        <begin position="751"/>
        <end position="781"/>
    </location>
</feature>
<keyword evidence="3 6" id="KW-1133">Transmembrane helix</keyword>
<feature type="transmembrane region" description="Helical" evidence="6">
    <location>
        <begin position="128"/>
        <end position="148"/>
    </location>
</feature>
<feature type="transmembrane region" description="Helical" evidence="6">
    <location>
        <begin position="396"/>
        <end position="416"/>
    </location>
</feature>
<feature type="compositionally biased region" description="Acidic residues" evidence="5">
    <location>
        <begin position="519"/>
        <end position="538"/>
    </location>
</feature>
<evidence type="ECO:0000256" key="3">
    <source>
        <dbReference type="ARBA" id="ARBA00022989"/>
    </source>
</evidence>
<keyword evidence="9" id="KW-1185">Reference proteome</keyword>
<feature type="transmembrane region" description="Helical" evidence="6">
    <location>
        <begin position="355"/>
        <end position="376"/>
    </location>
</feature>
<feature type="compositionally biased region" description="Low complexity" evidence="5">
    <location>
        <begin position="635"/>
        <end position="650"/>
    </location>
</feature>
<evidence type="ECO:0000256" key="5">
    <source>
        <dbReference type="SAM" id="MobiDB-lite"/>
    </source>
</evidence>
<dbReference type="Pfam" id="PF05653">
    <property type="entry name" value="Mg_trans_NIPA"/>
    <property type="match status" value="2"/>
</dbReference>
<dbReference type="InterPro" id="IPR008521">
    <property type="entry name" value="Mg_trans_NIPA"/>
</dbReference>
<dbReference type="AlphaFoldDB" id="U5GYG6"/>
<feature type="transmembrane region" description="Helical" evidence="6">
    <location>
        <begin position="455"/>
        <end position="477"/>
    </location>
</feature>
<feature type="compositionally biased region" description="Basic residues" evidence="5">
    <location>
        <begin position="767"/>
        <end position="781"/>
    </location>
</feature>
<feature type="compositionally biased region" description="Polar residues" evidence="5">
    <location>
        <begin position="656"/>
        <end position="666"/>
    </location>
</feature>
<dbReference type="HOGENOM" id="CLU_011406_0_1_1"/>
<dbReference type="Proteomes" id="UP000017200">
    <property type="component" value="Unassembled WGS sequence"/>
</dbReference>
<feature type="transmembrane region" description="Helical" evidence="6">
    <location>
        <begin position="428"/>
        <end position="449"/>
    </location>
</feature>
<proteinExistence type="predicted"/>
<feature type="region of interest" description="Disordered" evidence="5">
    <location>
        <begin position="578"/>
        <end position="670"/>
    </location>
</feature>
<keyword evidence="4 6" id="KW-0472">Membrane</keyword>
<comment type="subcellular location">
    <subcellularLocation>
        <location evidence="1">Membrane</location>
        <topology evidence="1">Multi-pass membrane protein</topology>
    </subcellularLocation>
</comment>
<evidence type="ECO:0000256" key="6">
    <source>
        <dbReference type="SAM" id="Phobius"/>
    </source>
</evidence>
<reference evidence="7 9" key="3">
    <citation type="journal article" date="2015" name="BMC Genomics">
        <title>Sex and parasites: genomic and transcriptomic analysis of Microbotryum lychnidis-dioicae, the biotrophic and plant-castrating anther smut fungus.</title>
        <authorList>
            <person name="Perlin M.H."/>
            <person name="Amselem J."/>
            <person name="Fontanillas E."/>
            <person name="Toh S.S."/>
            <person name="Chen Z."/>
            <person name="Goldberg J."/>
            <person name="Duplessis S."/>
            <person name="Henrissat B."/>
            <person name="Young S."/>
            <person name="Zeng Q."/>
            <person name="Aguileta G."/>
            <person name="Petit E."/>
            <person name="Badouin H."/>
            <person name="Andrews J."/>
            <person name="Razeeq D."/>
            <person name="Gabaldon T."/>
            <person name="Quesneville H."/>
            <person name="Giraud T."/>
            <person name="Hood M.E."/>
            <person name="Schultz D.J."/>
            <person name="Cuomo C.A."/>
        </authorList>
    </citation>
    <scope>NUCLEOTIDE SEQUENCE [LARGE SCALE GENOMIC DNA]</scope>
    <source>
        <strain evidence="7">P1A1 Lamole</strain>
        <strain evidence="9">p1A1 Lamole</strain>
    </source>
</reference>
<dbReference type="PANTHER" id="PTHR12570">
    <property type="match status" value="1"/>
</dbReference>
<dbReference type="OrthoDB" id="2504919at2759"/>
<reference evidence="7" key="2">
    <citation type="submission" date="2010-11" db="EMBL/GenBank/DDBJ databases">
        <authorList>
            <consortium name="The Broad Institute Genome Sequencing Platform"/>
            <person name="Earl A."/>
            <person name="Ward D."/>
            <person name="Feldgarden M."/>
            <person name="Gevers D."/>
            <person name="Butler R."/>
            <person name="Young S.K."/>
            <person name="Zeng Q."/>
            <person name="Gargeya S."/>
            <person name="Fitzgerald M."/>
            <person name="Haas B."/>
            <person name="Abouelleil A."/>
            <person name="Alvarado L."/>
            <person name="Arachchi H.M."/>
            <person name="Berlin A."/>
            <person name="Brown A."/>
            <person name="Chapman S.B."/>
            <person name="Chen Z."/>
            <person name="Dunbar C."/>
            <person name="Freedman E."/>
            <person name="Gearin G."/>
            <person name="Gellesch M."/>
            <person name="Goldberg J."/>
            <person name="Griggs A."/>
            <person name="Gujja S."/>
            <person name="Heilman E."/>
            <person name="Heiman D."/>
            <person name="Howarth C."/>
            <person name="Larson L."/>
            <person name="Lui A."/>
            <person name="MacDonald P.J.P."/>
            <person name="Mehta T."/>
            <person name="Montmayeur A."/>
            <person name="Murphy C."/>
            <person name="Neiman D."/>
            <person name="Pearson M."/>
            <person name="Priest M."/>
            <person name="Roberts A."/>
            <person name="Saif S."/>
            <person name="Shea T."/>
            <person name="Shenoy N."/>
            <person name="Sisk P."/>
            <person name="Stolte C."/>
            <person name="Sykes S."/>
            <person name="White J."/>
            <person name="Yandava C."/>
            <person name="Wortman J."/>
            <person name="Nusbaum C."/>
            <person name="Birren B."/>
        </authorList>
    </citation>
    <scope>NUCLEOTIDE SEQUENCE</scope>
    <source>
        <strain evidence="7">P1A1 Lamole</strain>
    </source>
</reference>
<dbReference type="EnsemblFungi" id="MVLG_00233T0">
    <property type="protein sequence ID" value="MVLG_00233T0"/>
    <property type="gene ID" value="MVLG_00233"/>
</dbReference>
<name>U5GYG6_USTV1</name>
<accession>U5GYG6</accession>
<evidence type="ECO:0000313" key="9">
    <source>
        <dbReference type="Proteomes" id="UP000017200"/>
    </source>
</evidence>
<feature type="compositionally biased region" description="Polar residues" evidence="5">
    <location>
        <begin position="617"/>
        <end position="626"/>
    </location>
</feature>
<feature type="compositionally biased region" description="Low complexity" evidence="5">
    <location>
        <begin position="248"/>
        <end position="257"/>
    </location>
</feature>
<evidence type="ECO:0000256" key="1">
    <source>
        <dbReference type="ARBA" id="ARBA00004141"/>
    </source>
</evidence>
<dbReference type="GO" id="GO:0015095">
    <property type="term" value="F:magnesium ion transmembrane transporter activity"/>
    <property type="evidence" value="ECO:0007669"/>
    <property type="project" value="InterPro"/>
</dbReference>
<dbReference type="EMBL" id="GL541643">
    <property type="protein sequence ID" value="KDE09835.1"/>
    <property type="molecule type" value="Genomic_DNA"/>
</dbReference>
<dbReference type="InParanoid" id="U5GYG6"/>
<dbReference type="EMBL" id="AEIJ01000014">
    <property type="status" value="NOT_ANNOTATED_CDS"/>
    <property type="molecule type" value="Genomic_DNA"/>
</dbReference>
<evidence type="ECO:0000256" key="4">
    <source>
        <dbReference type="ARBA" id="ARBA00023136"/>
    </source>
</evidence>
<feature type="region of interest" description="Disordered" evidence="5">
    <location>
        <begin position="301"/>
        <end position="323"/>
    </location>
</feature>
<evidence type="ECO:0000256" key="2">
    <source>
        <dbReference type="ARBA" id="ARBA00022692"/>
    </source>
</evidence>
<reference evidence="8" key="4">
    <citation type="submission" date="2015-06" db="UniProtKB">
        <authorList>
            <consortium name="EnsemblFungi"/>
        </authorList>
    </citation>
    <scope>IDENTIFICATION</scope>
</reference>
<feature type="transmembrane region" description="Helical" evidence="6">
    <location>
        <begin position="168"/>
        <end position="189"/>
    </location>
</feature>
<organism evidence="7">
    <name type="scientific">Microbotryum lychnidis-dioicae (strain p1A1 Lamole / MvSl-1064)</name>
    <name type="common">Anther smut fungus</name>
    <dbReference type="NCBI Taxonomy" id="683840"/>
    <lineage>
        <taxon>Eukaryota</taxon>
        <taxon>Fungi</taxon>
        <taxon>Dikarya</taxon>
        <taxon>Basidiomycota</taxon>
        <taxon>Pucciniomycotina</taxon>
        <taxon>Microbotryomycetes</taxon>
        <taxon>Microbotryales</taxon>
        <taxon>Microbotryaceae</taxon>
        <taxon>Microbotryum</taxon>
    </lineage>
</organism>
<sequence>MWILGQDELWPPPIVSVARSTPSTSPQISVAVGIVVGLLASFIQSLGLTIQRKSHLANEALPPHKRTRDAKRPLWLLGFLIFLTSNLFGTIFQLGALPIIVLGPLGAVSLLWNAFFARFILADSFSIHIVAGIILIAGGACLIAIFGVVPEQTHTLPELVALYTRTPFLVWATLLSIALVSTLTLAHLAEWALERRIASKYPDAPPLTPKSIRTSSELRRFTRRASLEGSPRRSDAFARKGSARQLHGSVGSLNDSSGGLGSGRMRLDLRNVTFKDRTVGRTDAEEVHRIVLDGSALDDEDLRSPGVQHDQGNTEPIFSRRRIPGPTVTITPPELDFKDAACLADVEAAIEKSRLILGVAYGAASGTLSGLCLLFAKTGIELLIQTIVVRQNQFGHFEAWAIVAILAVAAVCQLFYLNRALRLVGPTLICPLAFCFYNLSSIITGLIYYDQWDQLTSLQFGLVALGTAILLGGVWIVSIRSEDEGQEEEEEGMGNPYQPLFLDEPGCYHSDLEEGRLVDDDEVEVDEDDDADSETEDDFLDLDEDAIPSPLALPVEWIPRGLTIGLGAASPGFDLRPATRRASQSVHLGGSGGGGLYAHRRKTSLPTTPFKKRESNRQGGEQSNATAEPGIDGQSTPTTNGRSSSSTPNSPRRRATNSSNAGTTMTRSERAMSLSGNLYVGRCGNFEDAHSAYHQHHRHSSFATAAVAAQAWHRVGSGAGMASPTTTTMTSATMPSGMGATDEEETLIIPQVSTSTISTGEVEDQKKKKKKKKKKKWWRFG</sequence>
<feature type="region of interest" description="Disordered" evidence="5">
    <location>
        <begin position="518"/>
        <end position="538"/>
    </location>
</feature>
<gene>
    <name evidence="7" type="ORF">MVLG_00233</name>
</gene>
<feature type="transmembrane region" description="Helical" evidence="6">
    <location>
        <begin position="28"/>
        <end position="48"/>
    </location>
</feature>
<evidence type="ECO:0000313" key="8">
    <source>
        <dbReference type="EnsemblFungi" id="MVLG_00233T0"/>
    </source>
</evidence>
<feature type="transmembrane region" description="Helical" evidence="6">
    <location>
        <begin position="74"/>
        <end position="93"/>
    </location>
</feature>
<keyword evidence="2 6" id="KW-0812">Transmembrane</keyword>
<dbReference type="GO" id="GO:0016020">
    <property type="term" value="C:membrane"/>
    <property type="evidence" value="ECO:0007669"/>
    <property type="project" value="UniProtKB-SubCell"/>
</dbReference>
<feature type="region of interest" description="Disordered" evidence="5">
    <location>
        <begin position="223"/>
        <end position="258"/>
    </location>
</feature>
<protein>
    <submittedName>
        <fullName evidence="7 8">Uncharacterized protein</fullName>
    </submittedName>
</protein>
<evidence type="ECO:0000313" key="7">
    <source>
        <dbReference type="EMBL" id="KDE09835.1"/>
    </source>
</evidence>